<dbReference type="AlphaFoldDB" id="A0A9W6JX39"/>
<name>A0A9W6JX39_9HYPH</name>
<dbReference type="EMBL" id="BSFM01000016">
    <property type="protein sequence ID" value="GLK85470.1"/>
    <property type="molecule type" value="Genomic_DNA"/>
</dbReference>
<gene>
    <name evidence="1" type="ORF">GCM10017653_35400</name>
</gene>
<reference evidence="1" key="2">
    <citation type="submission" date="2023-01" db="EMBL/GenBank/DDBJ databases">
        <authorList>
            <person name="Sun Q."/>
            <person name="Evtushenko L."/>
        </authorList>
    </citation>
    <scope>NUCLEOTIDE SEQUENCE</scope>
    <source>
        <strain evidence="1">VKM B-2789</strain>
    </source>
</reference>
<comment type="caution">
    <text evidence="1">The sequence shown here is derived from an EMBL/GenBank/DDBJ whole genome shotgun (WGS) entry which is preliminary data.</text>
</comment>
<evidence type="ECO:0000313" key="2">
    <source>
        <dbReference type="Proteomes" id="UP001143330"/>
    </source>
</evidence>
<reference evidence="1" key="1">
    <citation type="journal article" date="2014" name="Int. J. Syst. Evol. Microbiol.">
        <title>Complete genome sequence of Corynebacterium casei LMG S-19264T (=DSM 44701T), isolated from a smear-ripened cheese.</title>
        <authorList>
            <consortium name="US DOE Joint Genome Institute (JGI-PGF)"/>
            <person name="Walter F."/>
            <person name="Albersmeier A."/>
            <person name="Kalinowski J."/>
            <person name="Ruckert C."/>
        </authorList>
    </citation>
    <scope>NUCLEOTIDE SEQUENCE</scope>
    <source>
        <strain evidence="1">VKM B-2789</strain>
    </source>
</reference>
<organism evidence="1 2">
    <name type="scientific">Ancylobacter defluvii</name>
    <dbReference type="NCBI Taxonomy" id="1282440"/>
    <lineage>
        <taxon>Bacteria</taxon>
        <taxon>Pseudomonadati</taxon>
        <taxon>Pseudomonadota</taxon>
        <taxon>Alphaproteobacteria</taxon>
        <taxon>Hyphomicrobiales</taxon>
        <taxon>Xanthobacteraceae</taxon>
        <taxon>Ancylobacter</taxon>
    </lineage>
</organism>
<proteinExistence type="predicted"/>
<protein>
    <submittedName>
        <fullName evidence="1">Uncharacterized protein</fullName>
    </submittedName>
</protein>
<keyword evidence="2" id="KW-1185">Reference proteome</keyword>
<accession>A0A9W6JX39</accession>
<dbReference type="Proteomes" id="UP001143330">
    <property type="component" value="Unassembled WGS sequence"/>
</dbReference>
<sequence length="78" mass="8382">MPSLISKAILYWRSGRPIPLDLEVGLMAAGFDVAALAHPIPLRVSGWLSRDGAAIKVHHSTKALQGRLGCPKRTAIAR</sequence>
<evidence type="ECO:0000313" key="1">
    <source>
        <dbReference type="EMBL" id="GLK85470.1"/>
    </source>
</evidence>
<dbReference type="RefSeq" id="WP_213361526.1">
    <property type="nucleotide sequence ID" value="NZ_BSFM01000016.1"/>
</dbReference>